<dbReference type="InterPro" id="IPR001173">
    <property type="entry name" value="Glyco_trans_2-like"/>
</dbReference>
<dbReference type="PANTHER" id="PTHR22916:SF3">
    <property type="entry name" value="UDP-GLCNAC:BETAGAL BETA-1,3-N-ACETYLGLUCOSAMINYLTRANSFERASE-LIKE PROTEIN 1"/>
    <property type="match status" value="1"/>
</dbReference>
<dbReference type="OrthoDB" id="5372349at2"/>
<reference evidence="2 3" key="1">
    <citation type="submission" date="2017-06" db="EMBL/GenBank/DDBJ databases">
        <title>Complete genome of Helicobacter apodemus.</title>
        <authorList>
            <person name="Cho S."/>
        </authorList>
    </citation>
    <scope>NUCLEOTIDE SEQUENCE [LARGE SCALE GENOMIC DNA]</scope>
    <source>
        <strain evidence="3">SNUVETPUB-15-01</strain>
    </source>
</reference>
<accession>A0A2U8FBW4</accession>
<proteinExistence type="predicted"/>
<sequence length="541" mass="62990">MGMNNLCKNKENHNLKDISNISYKETKDPKDMERTYITTLQTKSIAVIVPIYNVAPYLKQCIESILSQSHINFKLFLCDDESSDESLQIALEYAQKDTRIFVFSQKNAGQGSARNIGILTAGGRLNFQNKEELKQNLEAKTFGNLKDEMKTFKGFKSYFCYTGKKLIQAFICQKAIKDFESLLNPDTQIQDTPNFDYLCFIDSDDFIKPNTFKNYLYYIQGVDFLYSGFEYFFDGVEKDENLRTHFQNYRITKEGVISDKDFIFINIYTGIRSFCFVCQGMINHSLVYKNKLLYPSDIYAEDLLFGVLLVGISSRIYVLQKAFYVYRIRTSSSCAYQSQYKAPPRFNNILESFNGDCNLLKEYLRVQSSIVTAQKILAWANNYKDREKANSIKRVFVPTYCKRAKLILNFSIDPLNLKKQFYALKPYLNATEKTGAIKRVKNQLSYKIGLKLMDYANNHIGIKTLILKIALIATIHKIKLGFSKLYFIANPKRKPLALEDYKDFKEAFELKNQEVYQLGCKFLQMRFTLRGFKHFLLELRR</sequence>
<dbReference type="InterPro" id="IPR029044">
    <property type="entry name" value="Nucleotide-diphossugar_trans"/>
</dbReference>
<feature type="domain" description="Glycosyltransferase 2-like" evidence="1">
    <location>
        <begin position="47"/>
        <end position="123"/>
    </location>
</feature>
<dbReference type="Proteomes" id="UP000244890">
    <property type="component" value="Chromosome"/>
</dbReference>
<dbReference type="Pfam" id="PF00535">
    <property type="entry name" value="Glycos_transf_2"/>
    <property type="match status" value="1"/>
</dbReference>
<evidence type="ECO:0000313" key="3">
    <source>
        <dbReference type="Proteomes" id="UP000244890"/>
    </source>
</evidence>
<dbReference type="GO" id="GO:0016758">
    <property type="term" value="F:hexosyltransferase activity"/>
    <property type="evidence" value="ECO:0007669"/>
    <property type="project" value="UniProtKB-ARBA"/>
</dbReference>
<protein>
    <recommendedName>
        <fullName evidence="1">Glycosyltransferase 2-like domain-containing protein</fullName>
    </recommendedName>
</protein>
<dbReference type="CDD" id="cd00761">
    <property type="entry name" value="Glyco_tranf_GTA_type"/>
    <property type="match status" value="1"/>
</dbReference>
<organism evidence="2 3">
    <name type="scientific">Helicobacter apodemus</name>
    <dbReference type="NCBI Taxonomy" id="135569"/>
    <lineage>
        <taxon>Bacteria</taxon>
        <taxon>Pseudomonadati</taxon>
        <taxon>Campylobacterota</taxon>
        <taxon>Epsilonproteobacteria</taxon>
        <taxon>Campylobacterales</taxon>
        <taxon>Helicobacteraceae</taxon>
        <taxon>Helicobacter</taxon>
    </lineage>
</organism>
<dbReference type="Gene3D" id="3.90.550.10">
    <property type="entry name" value="Spore Coat Polysaccharide Biosynthesis Protein SpsA, Chain A"/>
    <property type="match status" value="1"/>
</dbReference>
<dbReference type="AlphaFoldDB" id="A0A2U8FBW4"/>
<name>A0A2U8FBW4_9HELI</name>
<gene>
    <name evidence="2" type="ORF">CDV25_02435</name>
</gene>
<evidence type="ECO:0000259" key="1">
    <source>
        <dbReference type="Pfam" id="PF00535"/>
    </source>
</evidence>
<dbReference type="PANTHER" id="PTHR22916">
    <property type="entry name" value="GLYCOSYLTRANSFERASE"/>
    <property type="match status" value="1"/>
</dbReference>
<dbReference type="SUPFAM" id="SSF53448">
    <property type="entry name" value="Nucleotide-diphospho-sugar transferases"/>
    <property type="match status" value="1"/>
</dbReference>
<evidence type="ECO:0000313" key="2">
    <source>
        <dbReference type="EMBL" id="AWI33741.1"/>
    </source>
</evidence>
<dbReference type="KEGG" id="had:CDV25_02435"/>
<dbReference type="EMBL" id="CP021886">
    <property type="protein sequence ID" value="AWI33741.1"/>
    <property type="molecule type" value="Genomic_DNA"/>
</dbReference>